<feature type="compositionally biased region" description="Low complexity" evidence="6">
    <location>
        <begin position="409"/>
        <end position="432"/>
    </location>
</feature>
<feature type="transmembrane region" description="Helical" evidence="7">
    <location>
        <begin position="102"/>
        <end position="120"/>
    </location>
</feature>
<keyword evidence="4 7" id="KW-1133">Transmembrane helix</keyword>
<dbReference type="Pfam" id="PF07690">
    <property type="entry name" value="MFS_1"/>
    <property type="match status" value="1"/>
</dbReference>
<organism evidence="9 10">
    <name type="scientific">Paenibacillus piri</name>
    <dbReference type="NCBI Taxonomy" id="2547395"/>
    <lineage>
        <taxon>Bacteria</taxon>
        <taxon>Bacillati</taxon>
        <taxon>Bacillota</taxon>
        <taxon>Bacilli</taxon>
        <taxon>Bacillales</taxon>
        <taxon>Paenibacillaceae</taxon>
        <taxon>Paenibacillus</taxon>
    </lineage>
</organism>
<reference evidence="9 10" key="1">
    <citation type="submission" date="2019-03" db="EMBL/GenBank/DDBJ databases">
        <title>This is whole genome sequence of Paenibacillus sp MS74 strain.</title>
        <authorList>
            <person name="Trinh H.N."/>
        </authorList>
    </citation>
    <scope>NUCLEOTIDE SEQUENCE [LARGE SCALE GENOMIC DNA]</scope>
    <source>
        <strain evidence="9 10">MS74</strain>
    </source>
</reference>
<dbReference type="EMBL" id="SMRT01000003">
    <property type="protein sequence ID" value="TDF98572.1"/>
    <property type="molecule type" value="Genomic_DNA"/>
</dbReference>
<feature type="transmembrane region" description="Helical" evidence="7">
    <location>
        <begin position="377"/>
        <end position="398"/>
    </location>
</feature>
<feature type="transmembrane region" description="Helical" evidence="7">
    <location>
        <begin position="227"/>
        <end position="249"/>
    </location>
</feature>
<evidence type="ECO:0000313" key="9">
    <source>
        <dbReference type="EMBL" id="TDF98572.1"/>
    </source>
</evidence>
<protein>
    <submittedName>
        <fullName evidence="9">MFS transporter</fullName>
    </submittedName>
</protein>
<evidence type="ECO:0000256" key="2">
    <source>
        <dbReference type="ARBA" id="ARBA00022448"/>
    </source>
</evidence>
<dbReference type="OrthoDB" id="4822895at2"/>
<evidence type="ECO:0000256" key="7">
    <source>
        <dbReference type="SAM" id="Phobius"/>
    </source>
</evidence>
<dbReference type="SUPFAM" id="SSF103473">
    <property type="entry name" value="MFS general substrate transporter"/>
    <property type="match status" value="1"/>
</dbReference>
<dbReference type="RefSeq" id="WP_133226744.1">
    <property type="nucleotide sequence ID" value="NZ_SMRT01000003.1"/>
</dbReference>
<evidence type="ECO:0000256" key="4">
    <source>
        <dbReference type="ARBA" id="ARBA00022989"/>
    </source>
</evidence>
<dbReference type="PANTHER" id="PTHR23526">
    <property type="entry name" value="INTEGRAL MEMBRANE TRANSPORT PROTEIN-RELATED"/>
    <property type="match status" value="1"/>
</dbReference>
<feature type="transmembrane region" description="Helical" evidence="7">
    <location>
        <begin position="290"/>
        <end position="309"/>
    </location>
</feature>
<sequence length="444" mass="46453">MRPASAVRAVGIYGGGVFFAVNSVAQPFFTLYAESLGASTAVIGFLVTLRALLPMIIAMPVGQMIDTLGPLRLTKLGCLLMIVSLALTASSTLLPLLAVSQLLLGASTIMVASSLQVLAADGESDKALRNRNINRYSTWSSAGSMAGPLLGGLVVSFYGASLSGYRAAFIASLAVCIVSFAAVWRVAAVSPGEPMVKGETRRLFRPRAIMDSYMSGIHLTKYRGIRFGLAGTFLIMFIQSLYGSFIPLYLNGAGYSTLIISVIVSLTGMAGLLSRLFLALLMKRMTMERILISAGCLAAICLILIPLGSLHVAGMIALTILLGSSVGINLPVSIMIMVDETKDAERGKVMGLRLLTNRLSQMSSPALFGVLGQTMGLTAAFCAGGTLLLATMLGFAVYSSARLNRPAQGEEPAVAPAVAPAAATAAEQTPPVGEAKPARLTYRS</sequence>
<dbReference type="Proteomes" id="UP000295636">
    <property type="component" value="Unassembled WGS sequence"/>
</dbReference>
<feature type="transmembrane region" description="Helical" evidence="7">
    <location>
        <begin position="167"/>
        <end position="187"/>
    </location>
</feature>
<dbReference type="PROSITE" id="PS50850">
    <property type="entry name" value="MFS"/>
    <property type="match status" value="1"/>
</dbReference>
<dbReference type="InterPro" id="IPR011701">
    <property type="entry name" value="MFS"/>
</dbReference>
<feature type="transmembrane region" description="Helical" evidence="7">
    <location>
        <begin position="255"/>
        <end position="278"/>
    </location>
</feature>
<keyword evidence="3 7" id="KW-0812">Transmembrane</keyword>
<dbReference type="Gene3D" id="1.20.1250.20">
    <property type="entry name" value="MFS general substrate transporter like domains"/>
    <property type="match status" value="1"/>
</dbReference>
<feature type="transmembrane region" description="Helical" evidence="7">
    <location>
        <begin position="12"/>
        <end position="32"/>
    </location>
</feature>
<feature type="transmembrane region" description="Helical" evidence="7">
    <location>
        <begin position="315"/>
        <end position="338"/>
    </location>
</feature>
<dbReference type="InterPro" id="IPR052528">
    <property type="entry name" value="Sugar_transport-like"/>
</dbReference>
<evidence type="ECO:0000313" key="10">
    <source>
        <dbReference type="Proteomes" id="UP000295636"/>
    </source>
</evidence>
<gene>
    <name evidence="9" type="ORF">E1757_08455</name>
</gene>
<keyword evidence="10" id="KW-1185">Reference proteome</keyword>
<evidence type="ECO:0000256" key="5">
    <source>
        <dbReference type="ARBA" id="ARBA00023136"/>
    </source>
</evidence>
<name>A0A4R5KT14_9BACL</name>
<feature type="region of interest" description="Disordered" evidence="6">
    <location>
        <begin position="409"/>
        <end position="444"/>
    </location>
</feature>
<evidence type="ECO:0000256" key="3">
    <source>
        <dbReference type="ARBA" id="ARBA00022692"/>
    </source>
</evidence>
<feature type="domain" description="Major facilitator superfamily (MFS) profile" evidence="8">
    <location>
        <begin position="1"/>
        <end position="402"/>
    </location>
</feature>
<accession>A0A4R5KT14</accession>
<dbReference type="PANTHER" id="PTHR23526:SF4">
    <property type="entry name" value="INTEGRAL MEMBRANE TRANSPORT PROTEIN"/>
    <property type="match status" value="1"/>
</dbReference>
<keyword evidence="2" id="KW-0813">Transport</keyword>
<evidence type="ECO:0000256" key="6">
    <source>
        <dbReference type="SAM" id="MobiDB-lite"/>
    </source>
</evidence>
<dbReference type="GO" id="GO:0022857">
    <property type="term" value="F:transmembrane transporter activity"/>
    <property type="evidence" value="ECO:0007669"/>
    <property type="project" value="InterPro"/>
</dbReference>
<dbReference type="GO" id="GO:0005886">
    <property type="term" value="C:plasma membrane"/>
    <property type="evidence" value="ECO:0007669"/>
    <property type="project" value="UniProtKB-SubCell"/>
</dbReference>
<feature type="transmembrane region" description="Helical" evidence="7">
    <location>
        <begin position="73"/>
        <end position="96"/>
    </location>
</feature>
<comment type="subcellular location">
    <subcellularLocation>
        <location evidence="1">Cell membrane</location>
        <topology evidence="1">Multi-pass membrane protein</topology>
    </subcellularLocation>
</comment>
<comment type="caution">
    <text evidence="9">The sequence shown here is derived from an EMBL/GenBank/DDBJ whole genome shotgun (WGS) entry which is preliminary data.</text>
</comment>
<dbReference type="AlphaFoldDB" id="A0A4R5KT14"/>
<dbReference type="InterPro" id="IPR020846">
    <property type="entry name" value="MFS_dom"/>
</dbReference>
<feature type="transmembrane region" description="Helical" evidence="7">
    <location>
        <begin position="141"/>
        <end position="161"/>
    </location>
</feature>
<keyword evidence="5 7" id="KW-0472">Membrane</keyword>
<proteinExistence type="predicted"/>
<evidence type="ECO:0000256" key="1">
    <source>
        <dbReference type="ARBA" id="ARBA00004651"/>
    </source>
</evidence>
<evidence type="ECO:0000259" key="8">
    <source>
        <dbReference type="PROSITE" id="PS50850"/>
    </source>
</evidence>
<feature type="transmembrane region" description="Helical" evidence="7">
    <location>
        <begin position="38"/>
        <end position="61"/>
    </location>
</feature>
<dbReference type="InterPro" id="IPR036259">
    <property type="entry name" value="MFS_trans_sf"/>
</dbReference>